<dbReference type="RefSeq" id="WP_094788977.1">
    <property type="nucleotide sequence ID" value="NZ_NDXW01000001.1"/>
</dbReference>
<reference evidence="2 3" key="1">
    <citation type="submission" date="2017-04" db="EMBL/GenBank/DDBJ databases">
        <title>Draft genome sequence of Zooshikella ganghwensis VG4 isolated from Red Sea sediments.</title>
        <authorList>
            <person name="Rehman Z."/>
            <person name="Alam I."/>
            <person name="Kamau A."/>
            <person name="Bajic V."/>
            <person name="Leiknes T."/>
        </authorList>
    </citation>
    <scope>NUCLEOTIDE SEQUENCE [LARGE SCALE GENOMIC DNA]</scope>
    <source>
        <strain evidence="2 3">VG4</strain>
    </source>
</reference>
<dbReference type="AlphaFoldDB" id="A0A4P9VRF2"/>
<evidence type="ECO:0000313" key="2">
    <source>
        <dbReference type="EMBL" id="RDH46168.1"/>
    </source>
</evidence>
<dbReference type="SUPFAM" id="SSF109604">
    <property type="entry name" value="HD-domain/PDEase-like"/>
    <property type="match status" value="1"/>
</dbReference>
<accession>A0A4P9VRF2</accession>
<dbReference type="PANTHER" id="PTHR40202">
    <property type="match status" value="1"/>
</dbReference>
<dbReference type="EMBL" id="NDXW01000001">
    <property type="protein sequence ID" value="RDH46168.1"/>
    <property type="molecule type" value="Genomic_DNA"/>
</dbReference>
<dbReference type="InterPro" id="IPR052567">
    <property type="entry name" value="OP_Dioxygenase"/>
</dbReference>
<sequence length="193" mass="22728">MQTVNFTQLSDSTKEELEYLDSLEEKFRAGLPDRIIEALKQLEYSLGGYQVNRLEHSLQSATRAFRNGETEEMVMAALIHDIGDNLAPWSHSEMAAAILRPFVSDKIHWIIKHHGVFQLYYYAHHCGGDPNTRDAFRDSPWFEDCARFCEEYDQNCFDPKYDWEPLSFFEPMIRRFFVDPKKADHEYTARYGR</sequence>
<keyword evidence="3" id="KW-1185">Reference proteome</keyword>
<dbReference type="PANTHER" id="PTHR40202:SF1">
    <property type="entry name" value="HD DOMAIN-CONTAINING PROTEIN"/>
    <property type="match status" value="1"/>
</dbReference>
<evidence type="ECO:0000259" key="1">
    <source>
        <dbReference type="Pfam" id="PF01966"/>
    </source>
</evidence>
<name>A0A4P9VRF2_9GAMM</name>
<feature type="domain" description="HD" evidence="1">
    <location>
        <begin position="53"/>
        <end position="117"/>
    </location>
</feature>
<gene>
    <name evidence="2" type="ORF">B9G39_23455</name>
</gene>
<dbReference type="InterPro" id="IPR006674">
    <property type="entry name" value="HD_domain"/>
</dbReference>
<dbReference type="Proteomes" id="UP000257039">
    <property type="component" value="Unassembled WGS sequence"/>
</dbReference>
<dbReference type="Gene3D" id="1.10.3210.10">
    <property type="entry name" value="Hypothetical protein af1432"/>
    <property type="match status" value="1"/>
</dbReference>
<dbReference type="Pfam" id="PF01966">
    <property type="entry name" value="HD"/>
    <property type="match status" value="1"/>
</dbReference>
<organism evidence="2 3">
    <name type="scientific">Zooshikella ganghwensis</name>
    <dbReference type="NCBI Taxonomy" id="202772"/>
    <lineage>
        <taxon>Bacteria</taxon>
        <taxon>Pseudomonadati</taxon>
        <taxon>Pseudomonadota</taxon>
        <taxon>Gammaproteobacteria</taxon>
        <taxon>Oceanospirillales</taxon>
        <taxon>Zooshikellaceae</taxon>
        <taxon>Zooshikella</taxon>
    </lineage>
</organism>
<protein>
    <submittedName>
        <fullName evidence="2">HD domain-containing protein</fullName>
    </submittedName>
</protein>
<proteinExistence type="predicted"/>
<comment type="caution">
    <text evidence="2">The sequence shown here is derived from an EMBL/GenBank/DDBJ whole genome shotgun (WGS) entry which is preliminary data.</text>
</comment>
<evidence type="ECO:0000313" key="3">
    <source>
        <dbReference type="Proteomes" id="UP000257039"/>
    </source>
</evidence>